<reference evidence="2" key="2">
    <citation type="submission" date="2020-08" db="EMBL/GenBank/DDBJ databases">
        <title>Plant Genome Project.</title>
        <authorList>
            <person name="Zhang R.-G."/>
        </authorList>
    </citation>
    <scope>NUCLEOTIDE SEQUENCE</scope>
    <source>
        <strain evidence="2">Huo1</strain>
        <tissue evidence="2">Leaf</tissue>
    </source>
</reference>
<reference evidence="2" key="1">
    <citation type="submission" date="2018-01" db="EMBL/GenBank/DDBJ databases">
        <authorList>
            <person name="Mao J.F."/>
        </authorList>
    </citation>
    <scope>NUCLEOTIDE SEQUENCE</scope>
    <source>
        <strain evidence="2">Huo1</strain>
        <tissue evidence="2">Leaf</tissue>
    </source>
</reference>
<dbReference type="Proteomes" id="UP000298416">
    <property type="component" value="Unassembled WGS sequence"/>
</dbReference>
<gene>
    <name evidence="2" type="ORF">SASPL_101271</name>
</gene>
<evidence type="ECO:0000313" key="2">
    <source>
        <dbReference type="EMBL" id="KAG6436374.1"/>
    </source>
</evidence>
<dbReference type="PANTHER" id="PTHR34120:SF15">
    <property type="entry name" value="CALCIUM_CALMODULIN PROTEIN KINASE"/>
    <property type="match status" value="1"/>
</dbReference>
<dbReference type="PANTHER" id="PTHR34120">
    <property type="entry name" value="EXPRESSED PROTEIN"/>
    <property type="match status" value="1"/>
</dbReference>
<proteinExistence type="predicted"/>
<dbReference type="EMBL" id="PNBA02000001">
    <property type="protein sequence ID" value="KAG6436374.1"/>
    <property type="molecule type" value="Genomic_DNA"/>
</dbReference>
<feature type="region of interest" description="Disordered" evidence="1">
    <location>
        <begin position="140"/>
        <end position="171"/>
    </location>
</feature>
<protein>
    <submittedName>
        <fullName evidence="2">Uncharacterized protein</fullName>
    </submittedName>
</protein>
<feature type="compositionally biased region" description="Basic and acidic residues" evidence="1">
    <location>
        <begin position="1"/>
        <end position="10"/>
    </location>
</feature>
<keyword evidence="3" id="KW-1185">Reference proteome</keyword>
<evidence type="ECO:0000313" key="3">
    <source>
        <dbReference type="Proteomes" id="UP000298416"/>
    </source>
</evidence>
<evidence type="ECO:0000256" key="1">
    <source>
        <dbReference type="SAM" id="MobiDB-lite"/>
    </source>
</evidence>
<dbReference type="AlphaFoldDB" id="A0A8X8YRK4"/>
<comment type="caution">
    <text evidence="2">The sequence shown here is derived from an EMBL/GenBank/DDBJ whole genome shotgun (WGS) entry which is preliminary data.</text>
</comment>
<name>A0A8X8YRK4_SALSN</name>
<sequence>MASDQSKLDLSETSSDLPPESFYVPSDDEYEWFDRNAVMQRKSSLKIGYNRNFTSFSHRSTVVSHQKPSVFALPKVQKTGRAEPGRWLFRSRSESGGKAAIHAAEPASPRVSCTGRVGFKSGDGKKTGLARIFSSIFGTRTGRSRSQRRGNGPVELTGRLESGEWSNGTSA</sequence>
<accession>A0A8X8YRK4</accession>
<organism evidence="2">
    <name type="scientific">Salvia splendens</name>
    <name type="common">Scarlet sage</name>
    <dbReference type="NCBI Taxonomy" id="180675"/>
    <lineage>
        <taxon>Eukaryota</taxon>
        <taxon>Viridiplantae</taxon>
        <taxon>Streptophyta</taxon>
        <taxon>Embryophyta</taxon>
        <taxon>Tracheophyta</taxon>
        <taxon>Spermatophyta</taxon>
        <taxon>Magnoliopsida</taxon>
        <taxon>eudicotyledons</taxon>
        <taxon>Gunneridae</taxon>
        <taxon>Pentapetalae</taxon>
        <taxon>asterids</taxon>
        <taxon>lamiids</taxon>
        <taxon>Lamiales</taxon>
        <taxon>Lamiaceae</taxon>
        <taxon>Nepetoideae</taxon>
        <taxon>Mentheae</taxon>
        <taxon>Salviinae</taxon>
        <taxon>Salvia</taxon>
        <taxon>Salvia subgen. Calosphace</taxon>
        <taxon>core Calosphace</taxon>
    </lineage>
</organism>
<feature type="region of interest" description="Disordered" evidence="1">
    <location>
        <begin position="1"/>
        <end position="22"/>
    </location>
</feature>